<proteinExistence type="predicted"/>
<dbReference type="KEGG" id="cph:Cpha266_0322"/>
<dbReference type="eggNOG" id="ENOG5032ZPU">
    <property type="taxonomic scope" value="Bacteria"/>
</dbReference>
<dbReference type="Pfam" id="PF09012">
    <property type="entry name" value="FeoC"/>
    <property type="match status" value="1"/>
</dbReference>
<dbReference type="AlphaFoldDB" id="A1BDA7"/>
<reference evidence="2 3" key="1">
    <citation type="submission" date="2006-12" db="EMBL/GenBank/DDBJ databases">
        <title>Complete sequence of Chlorobium phaeobacteroides DSM 266.</title>
        <authorList>
            <consortium name="US DOE Joint Genome Institute"/>
            <person name="Copeland A."/>
            <person name="Lucas S."/>
            <person name="Lapidus A."/>
            <person name="Barry K."/>
            <person name="Detter J.C."/>
            <person name="Glavina del Rio T."/>
            <person name="Hammon N."/>
            <person name="Israni S."/>
            <person name="Pitluck S."/>
            <person name="Goltsman E."/>
            <person name="Schmutz J."/>
            <person name="Larimer F."/>
            <person name="Land M."/>
            <person name="Hauser L."/>
            <person name="Mikhailova N."/>
            <person name="Li T."/>
            <person name="Overmann J."/>
            <person name="Bryant D.A."/>
            <person name="Richardson P."/>
        </authorList>
    </citation>
    <scope>NUCLEOTIDE SEQUENCE [LARGE SCALE GENOMIC DNA]</scope>
    <source>
        <strain evidence="2 3">DSM 266</strain>
    </source>
</reference>
<dbReference type="Proteomes" id="UP000008701">
    <property type="component" value="Chromosome"/>
</dbReference>
<dbReference type="HOGENOM" id="CLU_171661_1_0_10"/>
<dbReference type="Gene3D" id="1.10.10.10">
    <property type="entry name" value="Winged helix-like DNA-binding domain superfamily/Winged helix DNA-binding domain"/>
    <property type="match status" value="1"/>
</dbReference>
<accession>A1BDA7</accession>
<dbReference type="SUPFAM" id="SSF46785">
    <property type="entry name" value="Winged helix' DNA-binding domain"/>
    <property type="match status" value="1"/>
</dbReference>
<evidence type="ECO:0000259" key="1">
    <source>
        <dbReference type="Pfam" id="PF09012"/>
    </source>
</evidence>
<dbReference type="InterPro" id="IPR036390">
    <property type="entry name" value="WH_DNA-bd_sf"/>
</dbReference>
<feature type="domain" description="Transcriptional regulator HTH-type FeoC" evidence="1">
    <location>
        <begin position="23"/>
        <end position="91"/>
    </location>
</feature>
<evidence type="ECO:0000313" key="3">
    <source>
        <dbReference type="Proteomes" id="UP000008701"/>
    </source>
</evidence>
<dbReference type="InterPro" id="IPR015102">
    <property type="entry name" value="Tscrpt_reg_HTH_FeoC"/>
</dbReference>
<name>A1BDA7_CHLPD</name>
<sequence>MIFMGRRHVRLPAQIQNKRFSMTLTDLKGFIQERRRVSLSEIAGYFKADMAMIESMLDHWIRKGRVQVKQADAFSASCCGKCGGHKQVWYTWVDG</sequence>
<dbReference type="InterPro" id="IPR036388">
    <property type="entry name" value="WH-like_DNA-bd_sf"/>
</dbReference>
<dbReference type="STRING" id="290317.Cpha266_0322"/>
<organism evidence="2 3">
    <name type="scientific">Chlorobium phaeobacteroides (strain DSM 266 / SMG 266 / 2430)</name>
    <dbReference type="NCBI Taxonomy" id="290317"/>
    <lineage>
        <taxon>Bacteria</taxon>
        <taxon>Pseudomonadati</taxon>
        <taxon>Chlorobiota</taxon>
        <taxon>Chlorobiia</taxon>
        <taxon>Chlorobiales</taxon>
        <taxon>Chlorobiaceae</taxon>
        <taxon>Chlorobium/Pelodictyon group</taxon>
        <taxon>Chlorobium</taxon>
    </lineage>
</organism>
<keyword evidence="3" id="KW-1185">Reference proteome</keyword>
<protein>
    <recommendedName>
        <fullName evidence="1">Transcriptional regulator HTH-type FeoC domain-containing protein</fullName>
    </recommendedName>
</protein>
<evidence type="ECO:0000313" key="2">
    <source>
        <dbReference type="EMBL" id="ABL64384.1"/>
    </source>
</evidence>
<gene>
    <name evidence="2" type="ordered locus">Cpha266_0322</name>
</gene>
<dbReference type="EMBL" id="CP000492">
    <property type="protein sequence ID" value="ABL64384.1"/>
    <property type="molecule type" value="Genomic_DNA"/>
</dbReference>